<dbReference type="Pfam" id="PF00202">
    <property type="entry name" value="Aminotran_3"/>
    <property type="match status" value="1"/>
</dbReference>
<dbReference type="InterPro" id="IPR004399">
    <property type="entry name" value="HMP/HMP-P_kinase_dom"/>
</dbReference>
<evidence type="ECO:0000256" key="4">
    <source>
        <dbReference type="ARBA" id="ARBA00022898"/>
    </source>
</evidence>
<dbReference type="PROSITE" id="PS00600">
    <property type="entry name" value="AA_TRANSFER_CLASS_3"/>
    <property type="match status" value="1"/>
</dbReference>
<evidence type="ECO:0000256" key="3">
    <source>
        <dbReference type="ARBA" id="ARBA00008981"/>
    </source>
</evidence>
<keyword evidence="4 7" id="KW-0663">Pyridoxal phosphate</keyword>
<dbReference type="NCBIfam" id="TIGR00713">
    <property type="entry name" value="hemL"/>
    <property type="match status" value="1"/>
</dbReference>
<gene>
    <name evidence="7 9" type="primary">hemL</name>
    <name evidence="9" type="ORF">F0A17_15795</name>
</gene>
<name>A0A7V7FXC0_9GAMM</name>
<dbReference type="HAMAP" id="MF_00375">
    <property type="entry name" value="HemL_aminotrans_3"/>
    <property type="match status" value="1"/>
</dbReference>
<comment type="caution">
    <text evidence="9">The sequence shown here is derived from an EMBL/GenBank/DDBJ whole genome shotgun (WGS) entry which is preliminary data.</text>
</comment>
<dbReference type="InterPro" id="IPR015421">
    <property type="entry name" value="PyrdxlP-dep_Trfase_major"/>
</dbReference>
<dbReference type="Pfam" id="PF08543">
    <property type="entry name" value="Phos_pyr_kin"/>
    <property type="match status" value="1"/>
</dbReference>
<dbReference type="SUPFAM" id="SSF53383">
    <property type="entry name" value="PLP-dependent transferases"/>
    <property type="match status" value="1"/>
</dbReference>
<dbReference type="GO" id="GO:0008483">
    <property type="term" value="F:transaminase activity"/>
    <property type="evidence" value="ECO:0007669"/>
    <property type="project" value="InterPro"/>
</dbReference>
<dbReference type="Gene3D" id="3.40.640.10">
    <property type="entry name" value="Type I PLP-dependent aspartate aminotransferase-like (Major domain)"/>
    <property type="match status" value="1"/>
</dbReference>
<dbReference type="Proteomes" id="UP000486760">
    <property type="component" value="Unassembled WGS sequence"/>
</dbReference>
<dbReference type="GO" id="GO:0005737">
    <property type="term" value="C:cytoplasm"/>
    <property type="evidence" value="ECO:0007669"/>
    <property type="project" value="UniProtKB-SubCell"/>
</dbReference>
<comment type="cofactor">
    <cofactor evidence="1 7">
        <name>pyridoxal 5'-phosphate</name>
        <dbReference type="ChEBI" id="CHEBI:597326"/>
    </cofactor>
</comment>
<dbReference type="NCBIfam" id="NF000818">
    <property type="entry name" value="PRK00062.1"/>
    <property type="match status" value="1"/>
</dbReference>
<dbReference type="SUPFAM" id="SSF53613">
    <property type="entry name" value="Ribokinase-like"/>
    <property type="match status" value="1"/>
</dbReference>
<evidence type="ECO:0000256" key="5">
    <source>
        <dbReference type="ARBA" id="ARBA00023235"/>
    </source>
</evidence>
<dbReference type="GO" id="GO:0009228">
    <property type="term" value="P:thiamine biosynthetic process"/>
    <property type="evidence" value="ECO:0007669"/>
    <property type="project" value="InterPro"/>
</dbReference>
<comment type="subcellular location">
    <subcellularLocation>
        <location evidence="7">Cytoplasm</location>
    </subcellularLocation>
</comment>
<keyword evidence="5 7" id="KW-0413">Isomerase</keyword>
<dbReference type="GO" id="GO:0042286">
    <property type="term" value="F:glutamate-1-semialdehyde 2,1-aminomutase activity"/>
    <property type="evidence" value="ECO:0007669"/>
    <property type="project" value="UniProtKB-UniRule"/>
</dbReference>
<keyword evidence="7" id="KW-0963">Cytoplasm</keyword>
<proteinExistence type="inferred from homology"/>
<comment type="similarity">
    <text evidence="3 7">Belongs to the class-III pyridoxal-phosphate-dependent aminotransferase family. HemL subfamily.</text>
</comment>
<comment type="pathway">
    <text evidence="2">Porphyrin-containing compound metabolism; protoporphyrin-IX biosynthesis; 5-aminolevulinate from L-glutamyl-tRNA(Glu): step 2/2.</text>
</comment>
<accession>A0A7V7FXC0</accession>
<dbReference type="FunFam" id="3.40.640.10:FF:000021">
    <property type="entry name" value="Glutamate-1-semialdehyde 2,1-aminomutase"/>
    <property type="match status" value="1"/>
</dbReference>
<evidence type="ECO:0000256" key="7">
    <source>
        <dbReference type="HAMAP-Rule" id="MF_00375"/>
    </source>
</evidence>
<dbReference type="InterPro" id="IPR005814">
    <property type="entry name" value="Aminotrans_3"/>
</dbReference>
<dbReference type="Gene3D" id="3.90.1150.10">
    <property type="entry name" value="Aspartate Aminotransferase, domain 1"/>
    <property type="match status" value="1"/>
</dbReference>
<dbReference type="CDD" id="cd00610">
    <property type="entry name" value="OAT_like"/>
    <property type="match status" value="1"/>
</dbReference>
<comment type="catalytic activity">
    <reaction evidence="7">
        <text>(S)-4-amino-5-oxopentanoate = 5-aminolevulinate</text>
        <dbReference type="Rhea" id="RHEA:14265"/>
        <dbReference type="ChEBI" id="CHEBI:57501"/>
        <dbReference type="ChEBI" id="CHEBI:356416"/>
        <dbReference type="EC" id="5.4.3.8"/>
    </reaction>
</comment>
<dbReference type="PANTHER" id="PTHR43713">
    <property type="entry name" value="GLUTAMATE-1-SEMIALDEHYDE 2,1-AMINOMUTASE"/>
    <property type="match status" value="1"/>
</dbReference>
<dbReference type="GO" id="GO:0030170">
    <property type="term" value="F:pyridoxal phosphate binding"/>
    <property type="evidence" value="ECO:0007669"/>
    <property type="project" value="InterPro"/>
</dbReference>
<keyword evidence="6 7" id="KW-0627">Porphyrin biosynthesis</keyword>
<comment type="subunit">
    <text evidence="7">Homodimer.</text>
</comment>
<evidence type="ECO:0000313" key="10">
    <source>
        <dbReference type="Proteomes" id="UP000486760"/>
    </source>
</evidence>
<dbReference type="InterPro" id="IPR004639">
    <property type="entry name" value="4pyrrol_synth_GluAld_NH2Trfase"/>
</dbReference>
<dbReference type="InterPro" id="IPR015422">
    <property type="entry name" value="PyrdxlP-dep_Trfase_small"/>
</dbReference>
<dbReference type="EC" id="5.4.3.8" evidence="7"/>
<evidence type="ECO:0000256" key="6">
    <source>
        <dbReference type="ARBA" id="ARBA00023244"/>
    </source>
</evidence>
<keyword evidence="10" id="KW-1185">Reference proteome</keyword>
<protein>
    <recommendedName>
        <fullName evidence="7">Glutamate-1-semialdehyde 2,1-aminomutase</fullName>
        <shortName evidence="7">GSA</shortName>
        <ecNumber evidence="7">5.4.3.8</ecNumber>
    </recommendedName>
    <alternativeName>
        <fullName evidence="7">Glutamate-1-semialdehyde aminotransferase</fullName>
        <shortName evidence="7">GSA-AT</shortName>
    </alternativeName>
</protein>
<dbReference type="EMBL" id="VTPY01000006">
    <property type="protein sequence ID" value="KAA0010682.1"/>
    <property type="molecule type" value="Genomic_DNA"/>
</dbReference>
<feature type="domain" description="Pyridoxamine kinase/Phosphomethylpyrimidine kinase" evidence="8">
    <location>
        <begin position="20"/>
        <end position="256"/>
    </location>
</feature>
<dbReference type="InterPro" id="IPR015424">
    <property type="entry name" value="PyrdxlP-dep_Trfase"/>
</dbReference>
<dbReference type="PANTHER" id="PTHR43713:SF3">
    <property type="entry name" value="GLUTAMATE-1-SEMIALDEHYDE 2,1-AMINOMUTASE 1, CHLOROPLASTIC-RELATED"/>
    <property type="match status" value="1"/>
</dbReference>
<feature type="modified residue" description="N6-(pyridoxal phosphate)lysine" evidence="7">
    <location>
        <position position="584"/>
    </location>
</feature>
<sequence>MRNVRQGPNPPVVLVLAGHDPTGGAGLVADSEAIAACGGWAVTIPTALTVQDCRDVHRVVPVDAGLIRGMAGGLSSLPIAAIKVGLVASSDTLDAVVAIVRDRPGIPVVVDPVLKAGGGAELSTTELIEAFRERLLPLVDVLTPNRLELERLTKGAGQDDTTRAKRLLTSGCGAVLVTGSDDPEVEVPTGEVQQVLYCADGRFAWRWPRLTGRYHGSGCTLAAALSARLAVGESLHEACEQAQAFTWRALTRAWQPPVGQALPRRLAGCEAMREDEAVRSQPDRLDLDEDHRYFTGHAEVIQKTIHSPSSTLRDCKEAHMTTSATLFEQACRHIPGGVNSPVRAFKGLHRPPIFIERAQGAYLYDVEGNRYVDYVGSWGPMITGHADPEVLGAVRERLDNGLSFGTPTAIETTMADLICGMIPSIDMVRMVNSGTEATMSAIRLARGFTGRDKIVKFEGNYHGHSDSLLVKAGSGALTHGEPSSPGVPASLAEHTITLSYNDVDAVEACFEEIGSEIACIIVEPVAGNMNCIPPLPGFLETLRRVCTEYGSVLIFDEVMTGFRVAMGGAQAHFGIEPDLTCLGKIVGGGMPVGAFGGKRDIMERISPLGPVYQAGTLSGNPLAMAAGIALLTKLREPGFHDALAQRVDTLCHGLRERADAAGIDMITQGVGGMFGLFFTGQTRVDNFAQATACDADAFRRFFAAMLDEGVYLAPSAYEAGFMSSAHTPEDIQLTLDAAERAFAQLHQP</sequence>
<organism evidence="9 10">
    <name type="scientific">Billgrantia pellis</name>
    <dbReference type="NCBI Taxonomy" id="2606936"/>
    <lineage>
        <taxon>Bacteria</taxon>
        <taxon>Pseudomonadati</taxon>
        <taxon>Pseudomonadota</taxon>
        <taxon>Gammaproteobacteria</taxon>
        <taxon>Oceanospirillales</taxon>
        <taxon>Halomonadaceae</taxon>
        <taxon>Billgrantia</taxon>
    </lineage>
</organism>
<dbReference type="InterPro" id="IPR013749">
    <property type="entry name" value="PM/HMP-P_kinase-1"/>
</dbReference>
<reference evidence="9 10" key="1">
    <citation type="submission" date="2019-08" db="EMBL/GenBank/DDBJ databases">
        <title>Bioinformatics analysis of the strain L3 and L5.</title>
        <authorList>
            <person name="Li X."/>
        </authorList>
    </citation>
    <scope>NUCLEOTIDE SEQUENCE [LARGE SCALE GENOMIC DNA]</scope>
    <source>
        <strain evidence="9 10">L5</strain>
    </source>
</reference>
<dbReference type="CDD" id="cd01169">
    <property type="entry name" value="HMPP_kinase"/>
    <property type="match status" value="1"/>
</dbReference>
<dbReference type="Gene3D" id="3.40.1190.20">
    <property type="match status" value="1"/>
</dbReference>
<evidence type="ECO:0000259" key="8">
    <source>
        <dbReference type="Pfam" id="PF08543"/>
    </source>
</evidence>
<evidence type="ECO:0000256" key="1">
    <source>
        <dbReference type="ARBA" id="ARBA00001933"/>
    </source>
</evidence>
<evidence type="ECO:0000313" key="9">
    <source>
        <dbReference type="EMBL" id="KAA0010682.1"/>
    </source>
</evidence>
<dbReference type="InterPro" id="IPR029056">
    <property type="entry name" value="Ribokinase-like"/>
</dbReference>
<dbReference type="GO" id="GO:0006782">
    <property type="term" value="P:protoporphyrinogen IX biosynthetic process"/>
    <property type="evidence" value="ECO:0007669"/>
    <property type="project" value="UniProtKB-UniRule"/>
</dbReference>
<dbReference type="InterPro" id="IPR049704">
    <property type="entry name" value="Aminotrans_3_PPA_site"/>
</dbReference>
<dbReference type="UniPathway" id="UPA00251">
    <property type="reaction ID" value="UER00317"/>
</dbReference>
<dbReference type="AlphaFoldDB" id="A0A7V7FXC0"/>
<dbReference type="GO" id="GO:0008972">
    <property type="term" value="F:phosphomethylpyrimidine kinase activity"/>
    <property type="evidence" value="ECO:0007669"/>
    <property type="project" value="InterPro"/>
</dbReference>
<evidence type="ECO:0000256" key="2">
    <source>
        <dbReference type="ARBA" id="ARBA00004819"/>
    </source>
</evidence>